<dbReference type="AlphaFoldDB" id="A0A9Q0I650"/>
<gene>
    <name evidence="1" type="ORF">NHX12_010887</name>
</gene>
<protein>
    <submittedName>
        <fullName evidence="1">Uncharacterized protein</fullName>
    </submittedName>
</protein>
<reference evidence="1" key="1">
    <citation type="submission" date="2022-07" db="EMBL/GenBank/DDBJ databases">
        <title>Chromosome-level genome of Muraenolepis orangiensis.</title>
        <authorList>
            <person name="Kim J."/>
        </authorList>
    </citation>
    <scope>NUCLEOTIDE SEQUENCE</scope>
    <source>
        <strain evidence="1">KU_S4_2022</strain>
        <tissue evidence="1">Muscle</tissue>
    </source>
</reference>
<accession>A0A9Q0I650</accession>
<sequence>MTDECPLSTYRQYVDTMVLWFQEKICKNKELSVLRLEGQVVEQVEIIKYLGADIHHRLLFTCGRALQKGFS</sequence>
<dbReference type="EMBL" id="JANIIK010000116">
    <property type="protein sequence ID" value="KAJ3587289.1"/>
    <property type="molecule type" value="Genomic_DNA"/>
</dbReference>
<comment type="caution">
    <text evidence="1">The sequence shown here is derived from an EMBL/GenBank/DDBJ whole genome shotgun (WGS) entry which is preliminary data.</text>
</comment>
<name>A0A9Q0I650_9TELE</name>
<organism evidence="1 2">
    <name type="scientific">Muraenolepis orangiensis</name>
    <name type="common">Patagonian moray cod</name>
    <dbReference type="NCBI Taxonomy" id="630683"/>
    <lineage>
        <taxon>Eukaryota</taxon>
        <taxon>Metazoa</taxon>
        <taxon>Chordata</taxon>
        <taxon>Craniata</taxon>
        <taxon>Vertebrata</taxon>
        <taxon>Euteleostomi</taxon>
        <taxon>Actinopterygii</taxon>
        <taxon>Neopterygii</taxon>
        <taxon>Teleostei</taxon>
        <taxon>Neoteleostei</taxon>
        <taxon>Acanthomorphata</taxon>
        <taxon>Zeiogadaria</taxon>
        <taxon>Gadariae</taxon>
        <taxon>Gadiformes</taxon>
        <taxon>Muraenolepidoidei</taxon>
        <taxon>Muraenolepididae</taxon>
        <taxon>Muraenolepis</taxon>
    </lineage>
</organism>
<proteinExistence type="predicted"/>
<dbReference type="Proteomes" id="UP001148018">
    <property type="component" value="Unassembled WGS sequence"/>
</dbReference>
<evidence type="ECO:0000313" key="1">
    <source>
        <dbReference type="EMBL" id="KAJ3587289.1"/>
    </source>
</evidence>
<keyword evidence="2" id="KW-1185">Reference proteome</keyword>
<evidence type="ECO:0000313" key="2">
    <source>
        <dbReference type="Proteomes" id="UP001148018"/>
    </source>
</evidence>